<organism evidence="1 2">
    <name type="scientific">Vibrio azureus NBRC 104587</name>
    <dbReference type="NCBI Taxonomy" id="1219077"/>
    <lineage>
        <taxon>Bacteria</taxon>
        <taxon>Pseudomonadati</taxon>
        <taxon>Pseudomonadota</taxon>
        <taxon>Gammaproteobacteria</taxon>
        <taxon>Vibrionales</taxon>
        <taxon>Vibrionaceae</taxon>
        <taxon>Vibrio</taxon>
    </lineage>
</organism>
<evidence type="ECO:0000313" key="1">
    <source>
        <dbReference type="EMBL" id="GAD75004.1"/>
    </source>
</evidence>
<dbReference type="EMBL" id="BATL01000017">
    <property type="protein sequence ID" value="GAD75004.1"/>
    <property type="molecule type" value="Genomic_DNA"/>
</dbReference>
<gene>
    <name evidence="1" type="ORF">VAZ01S_017_00990</name>
</gene>
<dbReference type="Proteomes" id="UP000016567">
    <property type="component" value="Unassembled WGS sequence"/>
</dbReference>
<evidence type="ECO:0000313" key="2">
    <source>
        <dbReference type="Proteomes" id="UP000016567"/>
    </source>
</evidence>
<dbReference type="AlphaFoldDB" id="U3C0G0"/>
<dbReference type="RefSeq" id="WP_021708782.1">
    <property type="nucleotide sequence ID" value="NZ_BAOB01000357.1"/>
</dbReference>
<sequence length="96" mass="11170">MQPSLKSVMHNAVVAWRSEATKGQIAEYISRSYHKMKIFEEEDCQGQHLFRIPSALNKPNNTQNLFHYIMCKTRELCAMSLSYQNYNSALNARREA</sequence>
<name>U3C0G0_9VIBR</name>
<keyword evidence="2" id="KW-1185">Reference proteome</keyword>
<accession>U3C0G0</accession>
<comment type="caution">
    <text evidence="1">The sequence shown here is derived from an EMBL/GenBank/DDBJ whole genome shotgun (WGS) entry which is preliminary data.</text>
</comment>
<dbReference type="STRING" id="1219077.VAZ01S_017_00990"/>
<protein>
    <submittedName>
        <fullName evidence="1">Uncharacterized protein</fullName>
    </submittedName>
</protein>
<proteinExistence type="predicted"/>
<reference evidence="1 2" key="1">
    <citation type="submission" date="2013-09" db="EMBL/GenBank/DDBJ databases">
        <title>Whole genome shotgun sequence of Vibrio azureus NBRC 104587.</title>
        <authorList>
            <person name="Isaki S."/>
            <person name="Hosoyama A."/>
            <person name="Numata M."/>
            <person name="Hashimoto M."/>
            <person name="Hosoyama Y."/>
            <person name="Tsuchikane K."/>
            <person name="Noguchi M."/>
            <person name="Hirakata S."/>
            <person name="Ichikawa N."/>
            <person name="Ohji S."/>
            <person name="Yamazoe A."/>
            <person name="Fujita N."/>
        </authorList>
    </citation>
    <scope>NUCLEOTIDE SEQUENCE [LARGE SCALE GENOMIC DNA]</scope>
    <source>
        <strain evidence="1 2">NBRC 104587</strain>
    </source>
</reference>